<feature type="transmembrane region" description="Helical" evidence="8">
    <location>
        <begin position="50"/>
        <end position="70"/>
    </location>
</feature>
<sequence length="555" mass="58466">MIGWFVVAFLYYPNLAVVGSVLSPAQGMLAETLTQVFGSARVLAAIRDTLIVAVISVVTVNIFGIAQTFLLDAVRLRGRGLLTLAFAVPLVFGSVSAVTGYNAVYGSNGLLTGVLQRVFHGLPGTWFSGMAAVLVVHTFTMTGYHFLFLRPALRRIDFSMVEAARSLVRGTGYALFRVVLPLLRPMPLATTLMVFTGAVGSFAAPNILGGGGFQMVGPLVLALSKLGRPDMAAVLGLALSAITVGALIWALRAERRSARAGSKFAQPFRPIRIRNPFLRAGAHGVASLLAVVNLLPLVATVYLSLLPASAIRTLDFGAGLTVANYVQVFSNPAVAQPLLNSLAMIAVAIPAAGVIGTVLAYLLHRRPGPLTDAIQVSLFLPYFLPAVVLALGFTIAFGTATPLVGGQVLIGGYWILPLAYTVMLLPTAIRFVRASYTGIDPALDEAGRSLGAGSARRFLRLSLPLLLPVLLQVAALGFNQTFEEYTVSVMLYNVNNQPLGVTMGSLAASDAPGLAGIATSYVVISTVPAVVVVLFADRMAARSARQLHGRPETGR</sequence>
<feature type="transmembrane region" description="Helical" evidence="8">
    <location>
        <begin position="404"/>
        <end position="425"/>
    </location>
</feature>
<dbReference type="InterPro" id="IPR035906">
    <property type="entry name" value="MetI-like_sf"/>
</dbReference>
<dbReference type="PANTHER" id="PTHR43357">
    <property type="entry name" value="INNER MEMBRANE ABC TRANSPORTER PERMEASE PROTEIN YDCV"/>
    <property type="match status" value="1"/>
</dbReference>
<evidence type="ECO:0000259" key="9">
    <source>
        <dbReference type="PROSITE" id="PS50928"/>
    </source>
</evidence>
<dbReference type="GO" id="GO:0055085">
    <property type="term" value="P:transmembrane transport"/>
    <property type="evidence" value="ECO:0007669"/>
    <property type="project" value="InterPro"/>
</dbReference>
<evidence type="ECO:0000256" key="3">
    <source>
        <dbReference type="ARBA" id="ARBA00022475"/>
    </source>
</evidence>
<comment type="subcellular location">
    <subcellularLocation>
        <location evidence="1">Cell inner membrane</location>
        <topology evidence="1">Multi-pass membrane protein</topology>
    </subcellularLocation>
    <subcellularLocation>
        <location evidence="8">Cell membrane</location>
        <topology evidence="8">Multi-pass membrane protein</topology>
    </subcellularLocation>
</comment>
<protein>
    <submittedName>
        <fullName evidence="10">ABC transporter permease</fullName>
    </submittedName>
</protein>
<accession>A0A1E2SM10</accession>
<dbReference type="RefSeq" id="WP_011186217.1">
    <property type="nucleotide sequence ID" value="NZ_LNZG01000005.1"/>
</dbReference>
<evidence type="ECO:0000256" key="1">
    <source>
        <dbReference type="ARBA" id="ARBA00004429"/>
    </source>
</evidence>
<keyword evidence="7 8" id="KW-0472">Membrane</keyword>
<feature type="transmembrane region" description="Helical" evidence="8">
    <location>
        <begin position="192"/>
        <end position="211"/>
    </location>
</feature>
<dbReference type="EMBL" id="LNZG01000005">
    <property type="protein sequence ID" value="ODA90876.1"/>
    <property type="molecule type" value="Genomic_DNA"/>
</dbReference>
<feature type="transmembrane region" description="Helical" evidence="8">
    <location>
        <begin position="82"/>
        <end position="105"/>
    </location>
</feature>
<feature type="transmembrane region" description="Helical" evidence="8">
    <location>
        <begin position="231"/>
        <end position="251"/>
    </location>
</feature>
<name>A0A1E2SM10_LEIXY</name>
<feature type="transmembrane region" description="Helical" evidence="8">
    <location>
        <begin position="376"/>
        <end position="398"/>
    </location>
</feature>
<comment type="similarity">
    <text evidence="8">Belongs to the binding-protein-dependent transport system permease family.</text>
</comment>
<evidence type="ECO:0000256" key="8">
    <source>
        <dbReference type="RuleBase" id="RU363032"/>
    </source>
</evidence>
<feature type="transmembrane region" description="Helical" evidence="8">
    <location>
        <begin position="125"/>
        <end position="149"/>
    </location>
</feature>
<keyword evidence="3" id="KW-1003">Cell membrane</keyword>
<evidence type="ECO:0000256" key="7">
    <source>
        <dbReference type="ARBA" id="ARBA00023136"/>
    </source>
</evidence>
<evidence type="ECO:0000256" key="6">
    <source>
        <dbReference type="ARBA" id="ARBA00022989"/>
    </source>
</evidence>
<feature type="domain" description="ABC transmembrane type-1" evidence="9">
    <location>
        <begin position="46"/>
        <end position="252"/>
    </location>
</feature>
<dbReference type="AlphaFoldDB" id="A0A1E2SM10"/>
<dbReference type="PANTHER" id="PTHR43357:SF4">
    <property type="entry name" value="INNER MEMBRANE ABC TRANSPORTER PERMEASE PROTEIN YDCV"/>
    <property type="match status" value="1"/>
</dbReference>
<evidence type="ECO:0000313" key="10">
    <source>
        <dbReference type="EMBL" id="ODA90876.1"/>
    </source>
</evidence>
<dbReference type="InterPro" id="IPR000515">
    <property type="entry name" value="MetI-like"/>
</dbReference>
<keyword evidence="2 8" id="KW-0813">Transport</keyword>
<feature type="transmembrane region" description="Helical" evidence="8">
    <location>
        <begin position="458"/>
        <end position="478"/>
    </location>
</feature>
<dbReference type="PROSITE" id="PS50928">
    <property type="entry name" value="ABC_TM1"/>
    <property type="match status" value="2"/>
</dbReference>
<gene>
    <name evidence="10" type="ORF">ATY41_08145</name>
</gene>
<evidence type="ECO:0000256" key="5">
    <source>
        <dbReference type="ARBA" id="ARBA00022692"/>
    </source>
</evidence>
<evidence type="ECO:0000256" key="4">
    <source>
        <dbReference type="ARBA" id="ARBA00022519"/>
    </source>
</evidence>
<evidence type="ECO:0000313" key="11">
    <source>
        <dbReference type="Proteomes" id="UP000094426"/>
    </source>
</evidence>
<proteinExistence type="inferred from homology"/>
<organism evidence="10 11">
    <name type="scientific">Leifsonia xyli subsp. xyli</name>
    <dbReference type="NCBI Taxonomy" id="59736"/>
    <lineage>
        <taxon>Bacteria</taxon>
        <taxon>Bacillati</taxon>
        <taxon>Actinomycetota</taxon>
        <taxon>Actinomycetes</taxon>
        <taxon>Micrococcales</taxon>
        <taxon>Microbacteriaceae</taxon>
        <taxon>Leifsonia</taxon>
    </lineage>
</organism>
<keyword evidence="4" id="KW-0997">Cell inner membrane</keyword>
<dbReference type="Gene3D" id="1.10.3720.10">
    <property type="entry name" value="MetI-like"/>
    <property type="match status" value="2"/>
</dbReference>
<dbReference type="GO" id="GO:0005886">
    <property type="term" value="C:plasma membrane"/>
    <property type="evidence" value="ECO:0007669"/>
    <property type="project" value="UniProtKB-SubCell"/>
</dbReference>
<feature type="transmembrane region" description="Helical" evidence="8">
    <location>
        <begin position="513"/>
        <end position="536"/>
    </location>
</feature>
<dbReference type="OMA" id="NMPMGAT"/>
<evidence type="ECO:0000256" key="2">
    <source>
        <dbReference type="ARBA" id="ARBA00022448"/>
    </source>
</evidence>
<reference evidence="10 11" key="1">
    <citation type="submission" date="2015-11" db="EMBL/GenBank/DDBJ databases">
        <authorList>
            <person name="Zhang Y."/>
            <person name="Guo Z."/>
        </authorList>
    </citation>
    <scope>NUCLEOTIDE SEQUENCE [LARGE SCALE GENOMIC DNA]</scope>
    <source>
        <strain evidence="11">gdw1</strain>
    </source>
</reference>
<keyword evidence="6 8" id="KW-1133">Transmembrane helix</keyword>
<dbReference type="CDD" id="cd06261">
    <property type="entry name" value="TM_PBP2"/>
    <property type="match status" value="2"/>
</dbReference>
<keyword evidence="5 8" id="KW-0812">Transmembrane</keyword>
<feature type="domain" description="ABC transmembrane type-1" evidence="9">
    <location>
        <begin position="338"/>
        <end position="536"/>
    </location>
</feature>
<comment type="caution">
    <text evidence="10">The sequence shown here is derived from an EMBL/GenBank/DDBJ whole genome shotgun (WGS) entry which is preliminary data.</text>
</comment>
<feature type="transmembrane region" description="Helical" evidence="8">
    <location>
        <begin position="282"/>
        <end position="305"/>
    </location>
</feature>
<dbReference type="Proteomes" id="UP000094426">
    <property type="component" value="Unassembled WGS sequence"/>
</dbReference>
<feature type="transmembrane region" description="Helical" evidence="8">
    <location>
        <begin position="342"/>
        <end position="364"/>
    </location>
</feature>
<dbReference type="Pfam" id="PF00528">
    <property type="entry name" value="BPD_transp_1"/>
    <property type="match status" value="1"/>
</dbReference>
<dbReference type="SUPFAM" id="SSF161098">
    <property type="entry name" value="MetI-like"/>
    <property type="match status" value="2"/>
</dbReference>